<dbReference type="EMBL" id="JACVVK020000088">
    <property type="protein sequence ID" value="KAK7493954.1"/>
    <property type="molecule type" value="Genomic_DNA"/>
</dbReference>
<comment type="caution">
    <text evidence="1">The sequence shown here is derived from an EMBL/GenBank/DDBJ whole genome shotgun (WGS) entry which is preliminary data.</text>
</comment>
<protein>
    <submittedName>
        <fullName evidence="1">Uncharacterized protein</fullName>
    </submittedName>
</protein>
<dbReference type="Proteomes" id="UP001519460">
    <property type="component" value="Unassembled WGS sequence"/>
</dbReference>
<evidence type="ECO:0000313" key="2">
    <source>
        <dbReference type="Proteomes" id="UP001519460"/>
    </source>
</evidence>
<keyword evidence="2" id="KW-1185">Reference proteome</keyword>
<name>A0ABD0L3G8_9CAEN</name>
<proteinExistence type="predicted"/>
<dbReference type="AlphaFoldDB" id="A0ABD0L3G8"/>
<evidence type="ECO:0000313" key="1">
    <source>
        <dbReference type="EMBL" id="KAK7493954.1"/>
    </source>
</evidence>
<organism evidence="1 2">
    <name type="scientific">Batillaria attramentaria</name>
    <dbReference type="NCBI Taxonomy" id="370345"/>
    <lineage>
        <taxon>Eukaryota</taxon>
        <taxon>Metazoa</taxon>
        <taxon>Spiralia</taxon>
        <taxon>Lophotrochozoa</taxon>
        <taxon>Mollusca</taxon>
        <taxon>Gastropoda</taxon>
        <taxon>Caenogastropoda</taxon>
        <taxon>Sorbeoconcha</taxon>
        <taxon>Cerithioidea</taxon>
        <taxon>Batillariidae</taxon>
        <taxon>Batillaria</taxon>
    </lineage>
</organism>
<sequence length="107" mass="12049">MGVRIRQQLVSHSGSIHVCLCSRRREHGPVEQSRPPTLFRLLNTQPPPPPQIDDCGCWKKKGENHCSHCENSYLHTSCFLLVFPIGVFGPKGNSRTCGRKMEKPQPS</sequence>
<reference evidence="1 2" key="1">
    <citation type="journal article" date="2023" name="Sci. Data">
        <title>Genome assembly of the Korean intertidal mud-creeper Batillaria attramentaria.</title>
        <authorList>
            <person name="Patra A.K."/>
            <person name="Ho P.T."/>
            <person name="Jun S."/>
            <person name="Lee S.J."/>
            <person name="Kim Y."/>
            <person name="Won Y.J."/>
        </authorList>
    </citation>
    <scope>NUCLEOTIDE SEQUENCE [LARGE SCALE GENOMIC DNA]</scope>
    <source>
        <strain evidence="1">Wonlab-2016</strain>
    </source>
</reference>
<gene>
    <name evidence="1" type="ORF">BaRGS_00014836</name>
</gene>
<accession>A0ABD0L3G8</accession>